<accession>A0A7K7WIL0</accession>
<evidence type="ECO:0000256" key="2">
    <source>
        <dbReference type="ARBA" id="ARBA00022692"/>
    </source>
</evidence>
<evidence type="ECO:0000313" key="7">
    <source>
        <dbReference type="Proteomes" id="UP000531559"/>
    </source>
</evidence>
<keyword evidence="3" id="KW-1133">Transmembrane helix</keyword>
<gene>
    <name evidence="6" type="primary">Sun2_1</name>
    <name evidence="6" type="ORF">NOTJUL_R13773</name>
</gene>
<name>A0A7K7WIL0_9AVES</name>
<evidence type="ECO:0000259" key="5">
    <source>
        <dbReference type="PROSITE" id="PS51469"/>
    </source>
</evidence>
<dbReference type="GO" id="GO:0034993">
    <property type="term" value="C:meiotic nuclear membrane microtubule tethering complex"/>
    <property type="evidence" value="ECO:0007669"/>
    <property type="project" value="TreeGrafter"/>
</dbReference>
<dbReference type="PROSITE" id="PS51469">
    <property type="entry name" value="SUN"/>
    <property type="match status" value="1"/>
</dbReference>
<dbReference type="Gene3D" id="2.60.120.260">
    <property type="entry name" value="Galactose-binding domain-like"/>
    <property type="match status" value="1"/>
</dbReference>
<dbReference type="PANTHER" id="PTHR12911:SF24">
    <property type="entry name" value="SUN DOMAIN-CONTAINING PROTEIN 3"/>
    <property type="match status" value="1"/>
</dbReference>
<dbReference type="InterPro" id="IPR012919">
    <property type="entry name" value="SUN_dom"/>
</dbReference>
<sequence length="96" mass="10512">LPVVFWFQPDITPGRCWSFRGFWGQVVIKLPARIWPTAVTVHHVPKADSARGSTSSAPKDITVSGLDEQGEAALLGSFSYDIEGEARQLFALKVAQ</sequence>
<dbReference type="PANTHER" id="PTHR12911">
    <property type="entry name" value="SAD1/UNC-84-LIKE PROTEIN-RELATED"/>
    <property type="match status" value="1"/>
</dbReference>
<evidence type="ECO:0000256" key="1">
    <source>
        <dbReference type="ARBA" id="ARBA00004540"/>
    </source>
</evidence>
<feature type="domain" description="SUN" evidence="5">
    <location>
        <begin position="1"/>
        <end position="96"/>
    </location>
</feature>
<dbReference type="GO" id="GO:0043495">
    <property type="term" value="F:protein-membrane adaptor activity"/>
    <property type="evidence" value="ECO:0007669"/>
    <property type="project" value="TreeGrafter"/>
</dbReference>
<protein>
    <submittedName>
        <fullName evidence="6">SUN2 protein</fullName>
    </submittedName>
</protein>
<dbReference type="GO" id="GO:0005637">
    <property type="term" value="C:nuclear inner membrane"/>
    <property type="evidence" value="ECO:0007669"/>
    <property type="project" value="UniProtKB-SubCell"/>
</dbReference>
<keyword evidence="4" id="KW-0472">Membrane</keyword>
<dbReference type="InterPro" id="IPR045119">
    <property type="entry name" value="SUN1-5"/>
</dbReference>
<dbReference type="Proteomes" id="UP000531559">
    <property type="component" value="Unassembled WGS sequence"/>
</dbReference>
<proteinExistence type="predicted"/>
<evidence type="ECO:0000256" key="4">
    <source>
        <dbReference type="ARBA" id="ARBA00023136"/>
    </source>
</evidence>
<keyword evidence="7" id="KW-1185">Reference proteome</keyword>
<dbReference type="AlphaFoldDB" id="A0A7K7WIL0"/>
<feature type="non-terminal residue" evidence="6">
    <location>
        <position position="1"/>
    </location>
</feature>
<organism evidence="6 7">
    <name type="scientific">Nothocercus julius</name>
    <dbReference type="NCBI Taxonomy" id="2585813"/>
    <lineage>
        <taxon>Eukaryota</taxon>
        <taxon>Metazoa</taxon>
        <taxon>Chordata</taxon>
        <taxon>Craniata</taxon>
        <taxon>Vertebrata</taxon>
        <taxon>Euteleostomi</taxon>
        <taxon>Archelosauria</taxon>
        <taxon>Archosauria</taxon>
        <taxon>Dinosauria</taxon>
        <taxon>Saurischia</taxon>
        <taxon>Theropoda</taxon>
        <taxon>Coelurosauria</taxon>
        <taxon>Aves</taxon>
        <taxon>Palaeognathae</taxon>
        <taxon>Tinamiformes</taxon>
        <taxon>Tinamidae</taxon>
        <taxon>Nothocercus</taxon>
    </lineage>
</organism>
<reference evidence="6 7" key="1">
    <citation type="submission" date="2019-09" db="EMBL/GenBank/DDBJ databases">
        <title>Bird 10,000 Genomes (B10K) Project - Family phase.</title>
        <authorList>
            <person name="Zhang G."/>
        </authorList>
    </citation>
    <scope>NUCLEOTIDE SEQUENCE [LARGE SCALE GENOMIC DNA]</scope>
    <source>
        <strain evidence="6">B10K-MSB-01</strain>
    </source>
</reference>
<dbReference type="Pfam" id="PF07738">
    <property type="entry name" value="Sad1_UNC"/>
    <property type="match status" value="1"/>
</dbReference>
<feature type="non-terminal residue" evidence="6">
    <location>
        <position position="96"/>
    </location>
</feature>
<comment type="subcellular location">
    <subcellularLocation>
        <location evidence="1">Nucleus inner membrane</location>
    </subcellularLocation>
</comment>
<dbReference type="EMBL" id="VZSV01000156">
    <property type="protein sequence ID" value="NXA53104.1"/>
    <property type="molecule type" value="Genomic_DNA"/>
</dbReference>
<keyword evidence="2" id="KW-0812">Transmembrane</keyword>
<comment type="caution">
    <text evidence="6">The sequence shown here is derived from an EMBL/GenBank/DDBJ whole genome shotgun (WGS) entry which is preliminary data.</text>
</comment>
<evidence type="ECO:0000313" key="6">
    <source>
        <dbReference type="EMBL" id="NXA53104.1"/>
    </source>
</evidence>
<dbReference type="OrthoDB" id="342281at2759"/>
<evidence type="ECO:0000256" key="3">
    <source>
        <dbReference type="ARBA" id="ARBA00022989"/>
    </source>
</evidence>